<dbReference type="InterPro" id="IPR036047">
    <property type="entry name" value="F-box-like_dom_sf"/>
</dbReference>
<evidence type="ECO:0000313" key="2">
    <source>
        <dbReference type="EMBL" id="KAK7748176.1"/>
    </source>
</evidence>
<evidence type="ECO:0000313" key="3">
    <source>
        <dbReference type="Proteomes" id="UP001320245"/>
    </source>
</evidence>
<sequence length="776" mass="87963">MTRDDDTESLNRYDEDHSYDPEVISAVDVEWTNTLHVLGFNPEATCTKKAFVSGPGYYLESCTFNAEQGSDPSAEDFDIDSTVLYQSWAVDDEPVFPFHWCCFELLVRYCTGSFEVDKVDKDLLYGIMRELAPEDCRVLEGLEYGAAGYMQEQHWETLAGYEFLVSNPRDVPGVDRLVLSIFGSRSFEPLISNNDIAERVRSDPFSRLPYDLIYRISTMLEDGDLFNIANASWPVHALLRGVGQFWRQRLKSSMPWFFELHEILERDQTLLHANDPKRIYLWAEKITRPERWMTGPFMGVANRRRIWTVCEELMAHRPRLESEDPAEEFVNETILNYSRCSSLVTVSVPEAVEADIAWTVYWVKSWSETDMKPKGVVTFWEGDVLVGISVAPYDVARGGPWQEQRLLGMDTRNHGVRSESTKLMEDDWITSLILHIPTLDFGHCSRRQYTTTMAEVAKDVTTSPRGLTVILNTGKRLHFGITNRGFPQRILTAAPTWCITGITGMIGEVEGKQRFTRLGLLQAQLPNFTDYRLLDLETPIPPEPTPLQSLLWDESYADVLGDDIWNHPTLQLIHEPSHLGKPGNGVHGDLVPHEALIWARDEKDIRRLRRLSSYVVVGNNRSTPASGCMSEPDILDVCGVNSDYTPESALMRRMVGINKNSRGSDMTSGDPWMHFTIDGPGGEIVTEVQYAMHGKLKAMKIRTNHGRECYWGEMGAQNWYRLEPPPGETLVGLVMAFAEPCGYDNEKKTYAHCKMSFVGALSMPLGIPEESQPVGV</sequence>
<dbReference type="InterPro" id="IPR001810">
    <property type="entry name" value="F-box_dom"/>
</dbReference>
<protein>
    <recommendedName>
        <fullName evidence="1">F-box domain-containing protein</fullName>
    </recommendedName>
</protein>
<keyword evidence="3" id="KW-1185">Reference proteome</keyword>
<accession>A0AAN9YL48</accession>
<dbReference type="Proteomes" id="UP001320245">
    <property type="component" value="Unassembled WGS sequence"/>
</dbReference>
<name>A0AAN9YL48_9PEZI</name>
<proteinExistence type="predicted"/>
<organism evidence="2 3">
    <name type="scientific">Cytospora paraplurivora</name>
    <dbReference type="NCBI Taxonomy" id="2898453"/>
    <lineage>
        <taxon>Eukaryota</taxon>
        <taxon>Fungi</taxon>
        <taxon>Dikarya</taxon>
        <taxon>Ascomycota</taxon>
        <taxon>Pezizomycotina</taxon>
        <taxon>Sordariomycetes</taxon>
        <taxon>Sordariomycetidae</taxon>
        <taxon>Diaporthales</taxon>
        <taxon>Cytosporaceae</taxon>
        <taxon>Cytospora</taxon>
    </lineage>
</organism>
<comment type="caution">
    <text evidence="2">The sequence shown here is derived from an EMBL/GenBank/DDBJ whole genome shotgun (WGS) entry which is preliminary data.</text>
</comment>
<feature type="domain" description="F-box" evidence="1">
    <location>
        <begin position="202"/>
        <end position="249"/>
    </location>
</feature>
<dbReference type="SUPFAM" id="SSF81383">
    <property type="entry name" value="F-box domain"/>
    <property type="match status" value="1"/>
</dbReference>
<dbReference type="AlphaFoldDB" id="A0AAN9YL48"/>
<dbReference type="EMBL" id="JAJSPL020000003">
    <property type="protein sequence ID" value="KAK7748176.1"/>
    <property type="molecule type" value="Genomic_DNA"/>
</dbReference>
<dbReference type="PROSITE" id="PS50181">
    <property type="entry name" value="FBOX"/>
    <property type="match status" value="1"/>
</dbReference>
<reference evidence="2 3" key="1">
    <citation type="journal article" date="2023" name="PLoS ONE">
        <title>Cytospora paraplurivora sp. nov. isolated from orchards with fruit tree decline syndrome in Ontario, Canada.</title>
        <authorList>
            <person name="Ilyukhin E."/>
            <person name="Nguyen H.D.T."/>
            <person name="Castle A.J."/>
            <person name="Ellouze W."/>
        </authorList>
    </citation>
    <scope>NUCLEOTIDE SEQUENCE [LARGE SCALE GENOMIC DNA]</scope>
    <source>
        <strain evidence="2 3">FDS-564</strain>
    </source>
</reference>
<evidence type="ECO:0000259" key="1">
    <source>
        <dbReference type="PROSITE" id="PS50181"/>
    </source>
</evidence>
<gene>
    <name evidence="2" type="ORF">SLS53_001431</name>
</gene>